<evidence type="ECO:0000256" key="9">
    <source>
        <dbReference type="ARBA" id="ARBA00023303"/>
    </source>
</evidence>
<keyword evidence="7" id="KW-0406">Ion transport</keyword>
<evidence type="ECO:0000256" key="2">
    <source>
        <dbReference type="ARBA" id="ARBA00007254"/>
    </source>
</evidence>
<evidence type="ECO:0000256" key="6">
    <source>
        <dbReference type="ARBA" id="ARBA00022989"/>
    </source>
</evidence>
<evidence type="ECO:0000256" key="7">
    <source>
        <dbReference type="ARBA" id="ARBA00023065"/>
    </source>
</evidence>
<dbReference type="NCBIfam" id="NF001843">
    <property type="entry name" value="PRK00567.1-4"/>
    <property type="match status" value="1"/>
</dbReference>
<organism evidence="11">
    <name type="scientific">marine sediment metagenome</name>
    <dbReference type="NCBI Taxonomy" id="412755"/>
    <lineage>
        <taxon>unclassified sequences</taxon>
        <taxon>metagenomes</taxon>
        <taxon>ecological metagenomes</taxon>
    </lineage>
</organism>
<dbReference type="PROSITE" id="PS01327">
    <property type="entry name" value="MSCL"/>
    <property type="match status" value="1"/>
</dbReference>
<dbReference type="Pfam" id="PF01741">
    <property type="entry name" value="MscL"/>
    <property type="match status" value="1"/>
</dbReference>
<evidence type="ECO:0000256" key="1">
    <source>
        <dbReference type="ARBA" id="ARBA00004651"/>
    </source>
</evidence>
<evidence type="ECO:0000256" key="8">
    <source>
        <dbReference type="ARBA" id="ARBA00023136"/>
    </source>
</evidence>
<dbReference type="EMBL" id="BART01000059">
    <property type="protein sequence ID" value="GAG62937.1"/>
    <property type="molecule type" value="Genomic_DNA"/>
</dbReference>
<keyword evidence="4" id="KW-1003">Cell membrane</keyword>
<keyword evidence="9" id="KW-0407">Ion channel</keyword>
<dbReference type="SUPFAM" id="SSF81330">
    <property type="entry name" value="Gated mechanosensitive channel"/>
    <property type="match status" value="1"/>
</dbReference>
<dbReference type="Gene3D" id="1.10.1200.120">
    <property type="entry name" value="Large-conductance mechanosensitive channel, MscL, domain 1"/>
    <property type="match status" value="1"/>
</dbReference>
<evidence type="ECO:0000256" key="10">
    <source>
        <dbReference type="SAM" id="Phobius"/>
    </source>
</evidence>
<gene>
    <name evidence="11" type="ORF">S01H4_00432</name>
</gene>
<dbReference type="GO" id="GO:0005886">
    <property type="term" value="C:plasma membrane"/>
    <property type="evidence" value="ECO:0007669"/>
    <property type="project" value="UniProtKB-SubCell"/>
</dbReference>
<keyword evidence="8 10" id="KW-0472">Membrane</keyword>
<evidence type="ECO:0000256" key="4">
    <source>
        <dbReference type="ARBA" id="ARBA00022475"/>
    </source>
</evidence>
<dbReference type="HAMAP" id="MF_00115">
    <property type="entry name" value="MscL"/>
    <property type="match status" value="1"/>
</dbReference>
<proteinExistence type="inferred from homology"/>
<dbReference type="PRINTS" id="PR01264">
    <property type="entry name" value="MECHCHANNEL"/>
</dbReference>
<comment type="caution">
    <text evidence="11">The sequence shown here is derived from an EMBL/GenBank/DDBJ whole genome shotgun (WGS) entry which is preliminary data.</text>
</comment>
<evidence type="ECO:0000256" key="3">
    <source>
        <dbReference type="ARBA" id="ARBA00022448"/>
    </source>
</evidence>
<keyword evidence="6 10" id="KW-1133">Transmembrane helix</keyword>
<keyword evidence="3" id="KW-0813">Transport</keyword>
<feature type="transmembrane region" description="Helical" evidence="10">
    <location>
        <begin position="12"/>
        <end position="31"/>
    </location>
</feature>
<sequence length="151" mass="16414">MWKEFKKFAMRGNVIDMAVGIVIGTTFGVIVKSLVSDVIMPPIGMILGKVDFANLFIILKEGKIAGPYASLASAQEAGAVTVNYGVFTNTIVNFLIVAFALFLLIRAVNKIKAQEETLPPEPTTKDCPYCLSHIPIKAIRCPHCTSELVVE</sequence>
<dbReference type="InterPro" id="IPR037673">
    <property type="entry name" value="MSC/AndL"/>
</dbReference>
<dbReference type="AlphaFoldDB" id="X0ZYG4"/>
<evidence type="ECO:0000256" key="5">
    <source>
        <dbReference type="ARBA" id="ARBA00022692"/>
    </source>
</evidence>
<dbReference type="PANTHER" id="PTHR30266">
    <property type="entry name" value="MECHANOSENSITIVE CHANNEL MSCL"/>
    <property type="match status" value="1"/>
</dbReference>
<dbReference type="NCBIfam" id="TIGR00220">
    <property type="entry name" value="mscL"/>
    <property type="match status" value="1"/>
</dbReference>
<reference evidence="11" key="1">
    <citation type="journal article" date="2014" name="Front. Microbiol.">
        <title>High frequency of phylogenetically diverse reductive dehalogenase-homologous genes in deep subseafloor sedimentary metagenomes.</title>
        <authorList>
            <person name="Kawai M."/>
            <person name="Futagami T."/>
            <person name="Toyoda A."/>
            <person name="Takaki Y."/>
            <person name="Nishi S."/>
            <person name="Hori S."/>
            <person name="Arai W."/>
            <person name="Tsubouchi T."/>
            <person name="Morono Y."/>
            <person name="Uchiyama I."/>
            <person name="Ito T."/>
            <person name="Fujiyama A."/>
            <person name="Inagaki F."/>
            <person name="Takami H."/>
        </authorList>
    </citation>
    <scope>NUCLEOTIDE SEQUENCE</scope>
    <source>
        <strain evidence="11">Expedition CK06-06</strain>
    </source>
</reference>
<keyword evidence="5 10" id="KW-0812">Transmembrane</keyword>
<dbReference type="InterPro" id="IPR019823">
    <property type="entry name" value="Mechanosensitive_channel_CS"/>
</dbReference>
<name>X0ZYG4_9ZZZZ</name>
<comment type="subcellular location">
    <subcellularLocation>
        <location evidence="1">Cell membrane</location>
        <topology evidence="1">Multi-pass membrane protein</topology>
    </subcellularLocation>
</comment>
<feature type="transmembrane region" description="Helical" evidence="10">
    <location>
        <begin position="86"/>
        <end position="105"/>
    </location>
</feature>
<evidence type="ECO:0000313" key="11">
    <source>
        <dbReference type="EMBL" id="GAG62937.1"/>
    </source>
</evidence>
<dbReference type="GO" id="GO:0008381">
    <property type="term" value="F:mechanosensitive monoatomic ion channel activity"/>
    <property type="evidence" value="ECO:0007669"/>
    <property type="project" value="InterPro"/>
</dbReference>
<dbReference type="InterPro" id="IPR036019">
    <property type="entry name" value="MscL_channel"/>
</dbReference>
<evidence type="ECO:0008006" key="12">
    <source>
        <dbReference type="Google" id="ProtNLM"/>
    </source>
</evidence>
<dbReference type="InterPro" id="IPR001185">
    <property type="entry name" value="MS_channel"/>
</dbReference>
<comment type="similarity">
    <text evidence="2">Belongs to the MscL family.</text>
</comment>
<accession>X0ZYG4</accession>
<dbReference type="PANTHER" id="PTHR30266:SF2">
    <property type="entry name" value="LARGE-CONDUCTANCE MECHANOSENSITIVE CHANNEL"/>
    <property type="match status" value="1"/>
</dbReference>
<protein>
    <recommendedName>
        <fullName evidence="12">Large-conductance mechanosensitive channel</fullName>
    </recommendedName>
</protein>